<organism evidence="1 2">
    <name type="scientific">Oceanobacillus indicireducens</name>
    <dbReference type="NCBI Taxonomy" id="1004261"/>
    <lineage>
        <taxon>Bacteria</taxon>
        <taxon>Bacillati</taxon>
        <taxon>Bacillota</taxon>
        <taxon>Bacilli</taxon>
        <taxon>Bacillales</taxon>
        <taxon>Bacillaceae</taxon>
        <taxon>Oceanobacillus</taxon>
    </lineage>
</organism>
<dbReference type="AlphaFoldDB" id="A0A917XU31"/>
<sequence>MSLGCMVLYHPLISSYTKSLLLRSVFNNQRIEIEVLDKKTTIIYLEGVEKCQVWQATMDFESSGIQTVYAFEHTKERALEEALKQFKTDKENLTQ</sequence>
<dbReference type="Proteomes" id="UP000624041">
    <property type="component" value="Unassembled WGS sequence"/>
</dbReference>
<gene>
    <name evidence="1" type="ORF">GCM10007971_10940</name>
</gene>
<dbReference type="EMBL" id="BMOS01000006">
    <property type="protein sequence ID" value="GGN53915.1"/>
    <property type="molecule type" value="Genomic_DNA"/>
</dbReference>
<reference evidence="1" key="1">
    <citation type="journal article" date="2014" name="Int. J. Syst. Evol. Microbiol.">
        <title>Complete genome sequence of Corynebacterium casei LMG S-19264T (=DSM 44701T), isolated from a smear-ripened cheese.</title>
        <authorList>
            <consortium name="US DOE Joint Genome Institute (JGI-PGF)"/>
            <person name="Walter F."/>
            <person name="Albersmeier A."/>
            <person name="Kalinowski J."/>
            <person name="Ruckert C."/>
        </authorList>
    </citation>
    <scope>NUCLEOTIDE SEQUENCE</scope>
    <source>
        <strain evidence="1">JCM 17251</strain>
    </source>
</reference>
<accession>A0A917XU31</accession>
<name>A0A917XU31_9BACI</name>
<protein>
    <submittedName>
        <fullName evidence="1">Uncharacterized protein</fullName>
    </submittedName>
</protein>
<proteinExistence type="predicted"/>
<keyword evidence="2" id="KW-1185">Reference proteome</keyword>
<dbReference type="RefSeq" id="WP_188856353.1">
    <property type="nucleotide sequence ID" value="NZ_BMOS01000006.1"/>
</dbReference>
<comment type="caution">
    <text evidence="1">The sequence shown here is derived from an EMBL/GenBank/DDBJ whole genome shotgun (WGS) entry which is preliminary data.</text>
</comment>
<reference evidence="1" key="2">
    <citation type="submission" date="2020-09" db="EMBL/GenBank/DDBJ databases">
        <authorList>
            <person name="Sun Q."/>
            <person name="Ohkuma M."/>
        </authorList>
    </citation>
    <scope>NUCLEOTIDE SEQUENCE</scope>
    <source>
        <strain evidence="1">JCM 17251</strain>
    </source>
</reference>
<evidence type="ECO:0000313" key="1">
    <source>
        <dbReference type="EMBL" id="GGN53915.1"/>
    </source>
</evidence>
<evidence type="ECO:0000313" key="2">
    <source>
        <dbReference type="Proteomes" id="UP000624041"/>
    </source>
</evidence>